<name>A0A8R7PK31_TRIUA</name>
<reference evidence="3" key="1">
    <citation type="journal article" date="2013" name="Nature">
        <title>Draft genome of the wheat A-genome progenitor Triticum urartu.</title>
        <authorList>
            <person name="Ling H.Q."/>
            <person name="Zhao S."/>
            <person name="Liu D."/>
            <person name="Wang J."/>
            <person name="Sun H."/>
            <person name="Zhang C."/>
            <person name="Fan H."/>
            <person name="Li D."/>
            <person name="Dong L."/>
            <person name="Tao Y."/>
            <person name="Gao C."/>
            <person name="Wu H."/>
            <person name="Li Y."/>
            <person name="Cui Y."/>
            <person name="Guo X."/>
            <person name="Zheng S."/>
            <person name="Wang B."/>
            <person name="Yu K."/>
            <person name="Liang Q."/>
            <person name="Yang W."/>
            <person name="Lou X."/>
            <person name="Chen J."/>
            <person name="Feng M."/>
            <person name="Jian J."/>
            <person name="Zhang X."/>
            <person name="Luo G."/>
            <person name="Jiang Y."/>
            <person name="Liu J."/>
            <person name="Wang Z."/>
            <person name="Sha Y."/>
            <person name="Zhang B."/>
            <person name="Wu H."/>
            <person name="Tang D."/>
            <person name="Shen Q."/>
            <person name="Xue P."/>
            <person name="Zou S."/>
            <person name="Wang X."/>
            <person name="Liu X."/>
            <person name="Wang F."/>
            <person name="Yang Y."/>
            <person name="An X."/>
            <person name="Dong Z."/>
            <person name="Zhang K."/>
            <person name="Zhang X."/>
            <person name="Luo M.C."/>
            <person name="Dvorak J."/>
            <person name="Tong Y."/>
            <person name="Wang J."/>
            <person name="Yang H."/>
            <person name="Li Z."/>
            <person name="Wang D."/>
            <person name="Zhang A."/>
            <person name="Wang J."/>
        </authorList>
    </citation>
    <scope>NUCLEOTIDE SEQUENCE</scope>
    <source>
        <strain evidence="3">cv. G1812</strain>
    </source>
</reference>
<proteinExistence type="predicted"/>
<reference evidence="2" key="2">
    <citation type="submission" date="2018-03" db="EMBL/GenBank/DDBJ databases">
        <title>The Triticum urartu genome reveals the dynamic nature of wheat genome evolution.</title>
        <authorList>
            <person name="Ling H."/>
            <person name="Ma B."/>
            <person name="Shi X."/>
            <person name="Liu H."/>
            <person name="Dong L."/>
            <person name="Sun H."/>
            <person name="Cao Y."/>
            <person name="Gao Q."/>
            <person name="Zheng S."/>
            <person name="Li Y."/>
            <person name="Yu Y."/>
            <person name="Du H."/>
            <person name="Qi M."/>
            <person name="Li Y."/>
            <person name="Yu H."/>
            <person name="Cui Y."/>
            <person name="Wang N."/>
            <person name="Chen C."/>
            <person name="Wu H."/>
            <person name="Zhao Y."/>
            <person name="Zhang J."/>
            <person name="Li Y."/>
            <person name="Zhou W."/>
            <person name="Zhang B."/>
            <person name="Hu W."/>
            <person name="Eijk M."/>
            <person name="Tang J."/>
            <person name="Witsenboer H."/>
            <person name="Zhao S."/>
            <person name="Li Z."/>
            <person name="Zhang A."/>
            <person name="Wang D."/>
            <person name="Liang C."/>
        </authorList>
    </citation>
    <scope>NUCLEOTIDE SEQUENCE [LARGE SCALE GENOMIC DNA]</scope>
    <source>
        <strain evidence="2">cv. G1812</strain>
    </source>
</reference>
<accession>A0A8R7PK31</accession>
<feature type="region of interest" description="Disordered" evidence="1">
    <location>
        <begin position="1"/>
        <end position="39"/>
    </location>
</feature>
<dbReference type="AlphaFoldDB" id="A0A8R7PK31"/>
<organism evidence="2 3">
    <name type="scientific">Triticum urartu</name>
    <name type="common">Red wild einkorn</name>
    <name type="synonym">Crithodium urartu</name>
    <dbReference type="NCBI Taxonomy" id="4572"/>
    <lineage>
        <taxon>Eukaryota</taxon>
        <taxon>Viridiplantae</taxon>
        <taxon>Streptophyta</taxon>
        <taxon>Embryophyta</taxon>
        <taxon>Tracheophyta</taxon>
        <taxon>Spermatophyta</taxon>
        <taxon>Magnoliopsida</taxon>
        <taxon>Liliopsida</taxon>
        <taxon>Poales</taxon>
        <taxon>Poaceae</taxon>
        <taxon>BOP clade</taxon>
        <taxon>Pooideae</taxon>
        <taxon>Triticodae</taxon>
        <taxon>Triticeae</taxon>
        <taxon>Triticinae</taxon>
        <taxon>Triticum</taxon>
    </lineage>
</organism>
<evidence type="ECO:0000313" key="3">
    <source>
        <dbReference type="Proteomes" id="UP000015106"/>
    </source>
</evidence>
<evidence type="ECO:0000313" key="2">
    <source>
        <dbReference type="EnsemblPlants" id="TuG1812G0200005119.01.T01.cds300533"/>
    </source>
</evidence>
<dbReference type="InterPro" id="IPR008004">
    <property type="entry name" value="OCTOPUS-like"/>
</dbReference>
<dbReference type="Pfam" id="PF05340">
    <property type="entry name" value="DUF740"/>
    <property type="match status" value="1"/>
</dbReference>
<feature type="compositionally biased region" description="Basic and acidic residues" evidence="1">
    <location>
        <begin position="222"/>
        <end position="235"/>
    </location>
</feature>
<sequence>MTRSPSLTATPTPPRLGADARLLHGHVEPEAPEPGAVKLRADKVVRSARPKANPCSGRHHQCHGAPLTGSSEFYHFHHAEDLLDQRFNSNSLVKDFPVTLDAAFPGPAKKPRRLSKAWTLWGFIHCRATGRRGSPSDAPDRAFSESWPKLRVRGVQQRRDAEVQQQHQRAKLVQQQQRRPGQLAALLRQRPRQRQAATGRPVRAGAEQRRSVLAGAPRRQRHDAVLPDPAAERQRPARRHRAAGQRRPASAVAVVREEHAPAVL</sequence>
<dbReference type="Proteomes" id="UP000015106">
    <property type="component" value="Chromosome 2"/>
</dbReference>
<feature type="compositionally biased region" description="Basic and acidic residues" evidence="1">
    <location>
        <begin position="255"/>
        <end position="264"/>
    </location>
</feature>
<dbReference type="Gramene" id="TuG1812G0200005119.01.T01">
    <property type="protein sequence ID" value="TuG1812G0200005119.01.T01.cds300533"/>
    <property type="gene ID" value="TuG1812G0200005119.01"/>
</dbReference>
<reference evidence="2" key="3">
    <citation type="submission" date="2022-06" db="UniProtKB">
        <authorList>
            <consortium name="EnsemblPlants"/>
        </authorList>
    </citation>
    <scope>IDENTIFICATION</scope>
</reference>
<dbReference type="PANTHER" id="PTHR31659">
    <property type="entry name" value="PROTEIN: UPF0503-LIKE PROTEIN, PUTATIVE (DUF740)-RELATED"/>
    <property type="match status" value="1"/>
</dbReference>
<feature type="compositionally biased region" description="Polar residues" evidence="1">
    <location>
        <begin position="1"/>
        <end position="10"/>
    </location>
</feature>
<keyword evidence="3" id="KW-1185">Reference proteome</keyword>
<dbReference type="EnsemblPlants" id="TuG1812G0200005119.01.T01">
    <property type="protein sequence ID" value="TuG1812G0200005119.01.T01.cds300533"/>
    <property type="gene ID" value="TuG1812G0200005119.01"/>
</dbReference>
<protein>
    <submittedName>
        <fullName evidence="2">Uncharacterized protein</fullName>
    </submittedName>
</protein>
<dbReference type="PANTHER" id="PTHR31659:SF9">
    <property type="entry name" value="PROTEIN: UPF0503-LIKE PROTEIN, PUTATIVE (DUF740)-RELATED"/>
    <property type="match status" value="1"/>
</dbReference>
<evidence type="ECO:0000256" key="1">
    <source>
        <dbReference type="SAM" id="MobiDB-lite"/>
    </source>
</evidence>
<feature type="region of interest" description="Disordered" evidence="1">
    <location>
        <begin position="186"/>
        <end position="264"/>
    </location>
</feature>